<dbReference type="Pfam" id="PF03793">
    <property type="entry name" value="PASTA"/>
    <property type="match status" value="3"/>
</dbReference>
<name>A0A2G6E1Z3_9BACT</name>
<keyword evidence="1" id="KW-1133">Transmembrane helix</keyword>
<feature type="domain" description="PASTA" evidence="2">
    <location>
        <begin position="35"/>
        <end position="102"/>
    </location>
</feature>
<evidence type="ECO:0000313" key="3">
    <source>
        <dbReference type="EMBL" id="PID56119.1"/>
    </source>
</evidence>
<dbReference type="InterPro" id="IPR005543">
    <property type="entry name" value="PASTA_dom"/>
</dbReference>
<evidence type="ECO:0000256" key="1">
    <source>
        <dbReference type="SAM" id="Phobius"/>
    </source>
</evidence>
<dbReference type="Proteomes" id="UP000229740">
    <property type="component" value="Unassembled WGS sequence"/>
</dbReference>
<evidence type="ECO:0000259" key="2">
    <source>
        <dbReference type="PROSITE" id="PS51178"/>
    </source>
</evidence>
<dbReference type="SMART" id="SM00740">
    <property type="entry name" value="PASTA"/>
    <property type="match status" value="3"/>
</dbReference>
<accession>A0A2G6E1Z3</accession>
<feature type="domain" description="PASTA" evidence="2">
    <location>
        <begin position="173"/>
        <end position="240"/>
    </location>
</feature>
<dbReference type="CDD" id="cd06577">
    <property type="entry name" value="PASTA_pknB"/>
    <property type="match status" value="3"/>
</dbReference>
<organism evidence="3 4">
    <name type="scientific">candidate division KSB3 bacterium</name>
    <dbReference type="NCBI Taxonomy" id="2044937"/>
    <lineage>
        <taxon>Bacteria</taxon>
        <taxon>candidate division KSB3</taxon>
    </lineage>
</organism>
<reference evidence="3 4" key="1">
    <citation type="submission" date="2017-10" db="EMBL/GenBank/DDBJ databases">
        <title>Novel microbial diversity and functional potential in the marine mammal oral microbiome.</title>
        <authorList>
            <person name="Dudek N.K."/>
            <person name="Sun C.L."/>
            <person name="Burstein D."/>
            <person name="Kantor R.S."/>
            <person name="Aliaga Goltsman D.S."/>
            <person name="Bik E.M."/>
            <person name="Thomas B.C."/>
            <person name="Banfield J.F."/>
            <person name="Relman D.A."/>
        </authorList>
    </citation>
    <scope>NUCLEOTIDE SEQUENCE [LARGE SCALE GENOMIC DNA]</scope>
    <source>
        <strain evidence="3">DOLZORAL124_49_17</strain>
    </source>
</reference>
<sequence length="326" mass="36324">MPKIVLGLLKSLIFCCFLFSLTIFSGIATYRYIFAVSEVEVPDLIGKDLEYARNLLTERHLHLKVAGRQIDTKIPRDHILAQDPEPGTKSAKNALIRINVSDGIETVTLPDVTGKNWGQARRLIRQSRFRIGDVAYVHSDESPVDTIVTQRPRPGSNATLGEQVDLLVSRGAHKRVMVMPDLVEERLEYAAQVVERLGLKLNRVAREDYPLIPPDTVLSQTPKAGTLVEEQNMVTFVVSRNGQSGRRRVTAPPPVAYYTVDYTLPPGPFTRDVAVVVKNAEGSSEMFREFVASGRRVTVRIPVVGPTSVEIWLDGTLERIQRISAD</sequence>
<keyword evidence="1" id="KW-0812">Transmembrane</keyword>
<dbReference type="EMBL" id="PDPS01000038">
    <property type="protein sequence ID" value="PID56119.1"/>
    <property type="molecule type" value="Genomic_DNA"/>
</dbReference>
<gene>
    <name evidence="3" type="ORF">CSB45_12855</name>
</gene>
<feature type="domain" description="PASTA" evidence="2">
    <location>
        <begin position="103"/>
        <end position="170"/>
    </location>
</feature>
<keyword evidence="1" id="KW-0472">Membrane</keyword>
<dbReference type="Gene3D" id="3.30.10.20">
    <property type="match status" value="3"/>
</dbReference>
<dbReference type="AlphaFoldDB" id="A0A2G6E1Z3"/>
<comment type="caution">
    <text evidence="3">The sequence shown here is derived from an EMBL/GenBank/DDBJ whole genome shotgun (WGS) entry which is preliminary data.</text>
</comment>
<evidence type="ECO:0000313" key="4">
    <source>
        <dbReference type="Proteomes" id="UP000229740"/>
    </source>
</evidence>
<protein>
    <recommendedName>
        <fullName evidence="2">PASTA domain-containing protein</fullName>
    </recommendedName>
</protein>
<dbReference type="PROSITE" id="PS51178">
    <property type="entry name" value="PASTA"/>
    <property type="match status" value="3"/>
</dbReference>
<proteinExistence type="predicted"/>
<feature type="transmembrane region" description="Helical" evidence="1">
    <location>
        <begin position="12"/>
        <end position="33"/>
    </location>
</feature>